<dbReference type="OrthoDB" id="105108at2759"/>
<gene>
    <name evidence="2" type="ORF">F444_14510</name>
</gene>
<name>A0A080ZPZ2_PHYNI</name>
<dbReference type="PANTHER" id="PTHR37558:SF1">
    <property type="entry name" value="HTH CENPB-TYPE DOMAIN-CONTAINING PROTEIN"/>
    <property type="match status" value="1"/>
</dbReference>
<dbReference type="PANTHER" id="PTHR37558">
    <property type="entry name" value="HTH CENPB-TYPE DOMAIN-CONTAINING PROTEIN"/>
    <property type="match status" value="1"/>
</dbReference>
<comment type="caution">
    <text evidence="2">The sequence shown here is derived from an EMBL/GenBank/DDBJ whole genome shotgun (WGS) entry which is preliminary data.</text>
</comment>
<evidence type="ECO:0000256" key="1">
    <source>
        <dbReference type="SAM" id="Coils"/>
    </source>
</evidence>
<keyword evidence="1" id="KW-0175">Coiled coil</keyword>
<feature type="coiled-coil region" evidence="1">
    <location>
        <begin position="154"/>
        <end position="207"/>
    </location>
</feature>
<evidence type="ECO:0000313" key="3">
    <source>
        <dbReference type="Proteomes" id="UP000028582"/>
    </source>
</evidence>
<dbReference type="AlphaFoldDB" id="A0A080ZPZ2"/>
<sequence length="227" mass="25950">MTDSRDSDVFPLDCLSEDDTVSLPLDQDEPVEIFEAVAERRLAASDDDEAGSVEEVDEVEPFNATADKALLVEVLATPPFTVERKMVTAMWKGISKRLNQSLSTNFSFRSCRDRTGLLLRQYAVRKGRNEATRGTISARLIGGGQKKPQKRRRLSTLLQNEQEEAVKRRKLEEEKVNLHREELQLRREELNHQRRQHELIREQMQHQAAQTESLLKLVAAAISQTKT</sequence>
<dbReference type="EMBL" id="ANJA01002615">
    <property type="protein sequence ID" value="ETO68703.1"/>
    <property type="molecule type" value="Genomic_DNA"/>
</dbReference>
<dbReference type="Proteomes" id="UP000028582">
    <property type="component" value="Unassembled WGS sequence"/>
</dbReference>
<organism evidence="2 3">
    <name type="scientific">Phytophthora nicotianae P1976</name>
    <dbReference type="NCBI Taxonomy" id="1317066"/>
    <lineage>
        <taxon>Eukaryota</taxon>
        <taxon>Sar</taxon>
        <taxon>Stramenopiles</taxon>
        <taxon>Oomycota</taxon>
        <taxon>Peronosporomycetes</taxon>
        <taxon>Peronosporales</taxon>
        <taxon>Peronosporaceae</taxon>
        <taxon>Phytophthora</taxon>
    </lineage>
</organism>
<evidence type="ECO:0000313" key="2">
    <source>
        <dbReference type="EMBL" id="ETO68703.1"/>
    </source>
</evidence>
<accession>A0A080ZPZ2</accession>
<reference evidence="2 3" key="1">
    <citation type="submission" date="2013-11" db="EMBL/GenBank/DDBJ databases">
        <title>The Genome Sequence of Phytophthora parasitica P1976.</title>
        <authorList>
            <consortium name="The Broad Institute Genomics Platform"/>
            <person name="Russ C."/>
            <person name="Tyler B."/>
            <person name="Panabieres F."/>
            <person name="Shan W."/>
            <person name="Tripathy S."/>
            <person name="Grunwald N."/>
            <person name="Machado M."/>
            <person name="Johnson C.S."/>
            <person name="Walker B."/>
            <person name="Young S."/>
            <person name="Zeng Q."/>
            <person name="Gargeya S."/>
            <person name="Fitzgerald M."/>
            <person name="Haas B."/>
            <person name="Abouelleil A."/>
            <person name="Allen A.W."/>
            <person name="Alvarado L."/>
            <person name="Arachchi H.M."/>
            <person name="Berlin A.M."/>
            <person name="Chapman S.B."/>
            <person name="Gainer-Dewar J."/>
            <person name="Goldberg J."/>
            <person name="Griggs A."/>
            <person name="Gujja S."/>
            <person name="Hansen M."/>
            <person name="Howarth C."/>
            <person name="Imamovic A."/>
            <person name="Ireland A."/>
            <person name="Larimer J."/>
            <person name="McCowan C."/>
            <person name="Murphy C."/>
            <person name="Pearson M."/>
            <person name="Poon T.W."/>
            <person name="Priest M."/>
            <person name="Roberts A."/>
            <person name="Saif S."/>
            <person name="Shea T."/>
            <person name="Sisk P."/>
            <person name="Sykes S."/>
            <person name="Wortman J."/>
            <person name="Nusbaum C."/>
            <person name="Birren B."/>
        </authorList>
    </citation>
    <scope>NUCLEOTIDE SEQUENCE [LARGE SCALE GENOMIC DNA]</scope>
    <source>
        <strain evidence="2 3">P1976</strain>
    </source>
</reference>
<protein>
    <submittedName>
        <fullName evidence="2">Uncharacterized protein</fullName>
    </submittedName>
</protein>
<proteinExistence type="predicted"/>